<proteinExistence type="inferred from homology"/>
<dbReference type="PANTHER" id="PTHR33284">
    <property type="entry name" value="RIBOSOMAL PROTEIN L25/GLN-TRNA SYNTHETASE, ANTI-CODON-BINDING DOMAIN-CONTAINING PROTEIN"/>
    <property type="match status" value="1"/>
</dbReference>
<dbReference type="SUPFAM" id="SSF50715">
    <property type="entry name" value="Ribosomal protein L25-like"/>
    <property type="match status" value="1"/>
</dbReference>
<dbReference type="Gene3D" id="2.40.240.10">
    <property type="entry name" value="Ribosomal Protein L25, Chain P"/>
    <property type="match status" value="1"/>
</dbReference>
<dbReference type="Pfam" id="PF14693">
    <property type="entry name" value="Ribosomal_TL5_C"/>
    <property type="match status" value="1"/>
</dbReference>
<evidence type="ECO:0000256" key="2">
    <source>
        <dbReference type="ARBA" id="ARBA00022884"/>
    </source>
</evidence>
<comment type="caution">
    <text evidence="7">The sequence shown here is derived from an EMBL/GenBank/DDBJ whole genome shotgun (WGS) entry which is preliminary data.</text>
</comment>
<keyword evidence="4" id="KW-0687">Ribonucleoprotein</keyword>
<dbReference type="InterPro" id="IPR011035">
    <property type="entry name" value="Ribosomal_bL25/Gln-tRNA_synth"/>
</dbReference>
<dbReference type="InterPro" id="IPR020057">
    <property type="entry name" value="Ribosomal_bL25_b-dom"/>
</dbReference>
<reference evidence="7" key="1">
    <citation type="journal article" date="2015" name="Nature">
        <title>Complex archaea that bridge the gap between prokaryotes and eukaryotes.</title>
        <authorList>
            <person name="Spang A."/>
            <person name="Saw J.H."/>
            <person name="Jorgensen S.L."/>
            <person name="Zaremba-Niedzwiedzka K."/>
            <person name="Martijn J."/>
            <person name="Lind A.E."/>
            <person name="van Eijk R."/>
            <person name="Schleper C."/>
            <person name="Guy L."/>
            <person name="Ettema T.J."/>
        </authorList>
    </citation>
    <scope>NUCLEOTIDE SEQUENCE</scope>
</reference>
<dbReference type="NCBIfam" id="TIGR00731">
    <property type="entry name" value="bL25_bact_ctc"/>
    <property type="match status" value="1"/>
</dbReference>
<organism evidence="7">
    <name type="scientific">marine sediment metagenome</name>
    <dbReference type="NCBI Taxonomy" id="412755"/>
    <lineage>
        <taxon>unclassified sequences</taxon>
        <taxon>metagenomes</taxon>
        <taxon>ecological metagenomes</taxon>
    </lineage>
</organism>
<feature type="non-terminal residue" evidence="7">
    <location>
        <position position="1"/>
    </location>
</feature>
<evidence type="ECO:0000313" key="7">
    <source>
        <dbReference type="EMBL" id="KKL45433.1"/>
    </source>
</evidence>
<dbReference type="InterPro" id="IPR037121">
    <property type="entry name" value="Ribosomal_bL25_C"/>
</dbReference>
<dbReference type="InterPro" id="IPR001021">
    <property type="entry name" value="Ribosomal_bL25_long"/>
</dbReference>
<dbReference type="InterPro" id="IPR020930">
    <property type="entry name" value="Ribosomal_uL5_bac-type"/>
</dbReference>
<keyword evidence="3" id="KW-0689">Ribosomal protein</keyword>
<dbReference type="CDD" id="cd00495">
    <property type="entry name" value="Ribosomal_L25_TL5_CTC"/>
    <property type="match status" value="1"/>
</dbReference>
<dbReference type="EMBL" id="LAZR01034387">
    <property type="protein sequence ID" value="KKL45433.1"/>
    <property type="molecule type" value="Genomic_DNA"/>
</dbReference>
<dbReference type="AlphaFoldDB" id="A0A0F9C7T2"/>
<evidence type="ECO:0000259" key="5">
    <source>
        <dbReference type="Pfam" id="PF01386"/>
    </source>
</evidence>
<keyword evidence="2" id="KW-0694">RNA-binding</keyword>
<dbReference type="InterPro" id="IPR020056">
    <property type="entry name" value="Rbsml_bL25/Gln-tRNA_synth_N"/>
</dbReference>
<feature type="domain" description="Large ribosomal subunit protein bL25 L25" evidence="5">
    <location>
        <begin position="2"/>
        <end position="88"/>
    </location>
</feature>
<dbReference type="GO" id="GO:0006412">
    <property type="term" value="P:translation"/>
    <property type="evidence" value="ECO:0007669"/>
    <property type="project" value="InterPro"/>
</dbReference>
<dbReference type="GO" id="GO:0003735">
    <property type="term" value="F:structural constituent of ribosome"/>
    <property type="evidence" value="ECO:0007669"/>
    <property type="project" value="InterPro"/>
</dbReference>
<keyword evidence="1" id="KW-0699">rRNA-binding</keyword>
<protein>
    <submittedName>
        <fullName evidence="7">Uncharacterized protein</fullName>
    </submittedName>
</protein>
<gene>
    <name evidence="7" type="ORF">LCGC14_2355700</name>
</gene>
<dbReference type="PANTHER" id="PTHR33284:SF1">
    <property type="entry name" value="RIBOSOMAL PROTEIN L25_GLN-TRNA SYNTHETASE, ANTI-CODON-BINDING DOMAIN-CONTAINING PROTEIN"/>
    <property type="match status" value="1"/>
</dbReference>
<dbReference type="Gene3D" id="2.170.120.20">
    <property type="entry name" value="Ribosomal protein L25, beta domain"/>
    <property type="match status" value="1"/>
</dbReference>
<dbReference type="GO" id="GO:0008097">
    <property type="term" value="F:5S rRNA binding"/>
    <property type="evidence" value="ECO:0007669"/>
    <property type="project" value="InterPro"/>
</dbReference>
<evidence type="ECO:0000256" key="1">
    <source>
        <dbReference type="ARBA" id="ARBA00022730"/>
    </source>
</evidence>
<evidence type="ECO:0000256" key="3">
    <source>
        <dbReference type="ARBA" id="ARBA00022980"/>
    </source>
</evidence>
<evidence type="ECO:0000259" key="6">
    <source>
        <dbReference type="Pfam" id="PF14693"/>
    </source>
</evidence>
<dbReference type="HAMAP" id="MF_01334">
    <property type="entry name" value="Ribosomal_bL25_CTC"/>
    <property type="match status" value="1"/>
</dbReference>
<feature type="domain" description="Large ribosomal subunit protein bL25 beta" evidence="6">
    <location>
        <begin position="96"/>
        <end position="180"/>
    </location>
</feature>
<dbReference type="InterPro" id="IPR029751">
    <property type="entry name" value="Ribosomal_L25_dom"/>
</dbReference>
<name>A0A0F9C7T2_9ZZZZ</name>
<accession>A0A0F9C7T2</accession>
<sequence length="181" mass="20674">LQIFEREKKQIKKLRHLGNIPAVVYAKGKKNINISLKKEELMRQFAKLQAGDLSTCIFTLKGEKETFKAIVKDIQYFVINYDIMHLDFLRIDEKSEITAKVPIRSIGMNECVGIKQGGNFRQVIRAMKVKCLPKDLPKEFIIDIANMSIGDVRRLSDLTLPKGVISVSRKLNEVAVTITKR</sequence>
<evidence type="ECO:0000256" key="4">
    <source>
        <dbReference type="ARBA" id="ARBA00023274"/>
    </source>
</evidence>
<dbReference type="Pfam" id="PF01386">
    <property type="entry name" value="Ribosomal_L25p"/>
    <property type="match status" value="1"/>
</dbReference>
<dbReference type="GO" id="GO:0022625">
    <property type="term" value="C:cytosolic large ribosomal subunit"/>
    <property type="evidence" value="ECO:0007669"/>
    <property type="project" value="TreeGrafter"/>
</dbReference>